<dbReference type="GO" id="GO:0043565">
    <property type="term" value="F:sequence-specific DNA binding"/>
    <property type="evidence" value="ECO:0007669"/>
    <property type="project" value="InterPro"/>
</dbReference>
<dbReference type="EMBL" id="BPVZ01000012">
    <property type="protein sequence ID" value="GKU97903.1"/>
    <property type="molecule type" value="Genomic_DNA"/>
</dbReference>
<proteinExistence type="predicted"/>
<dbReference type="InterPro" id="IPR045280">
    <property type="entry name" value="TIFY-like"/>
</dbReference>
<dbReference type="Pfam" id="PF00320">
    <property type="entry name" value="GATA"/>
    <property type="match status" value="1"/>
</dbReference>
<dbReference type="Gene3D" id="3.30.50.10">
    <property type="entry name" value="Erythroid Transcription Factor GATA-1, subunit A"/>
    <property type="match status" value="1"/>
</dbReference>
<keyword evidence="3" id="KW-0804">Transcription</keyword>
<accession>A0AAV5IJ36</accession>
<dbReference type="GO" id="GO:0008270">
    <property type="term" value="F:zinc ion binding"/>
    <property type="evidence" value="ECO:0007669"/>
    <property type="project" value="InterPro"/>
</dbReference>
<dbReference type="AlphaFoldDB" id="A0AAV5IJ36"/>
<dbReference type="InterPro" id="IPR000679">
    <property type="entry name" value="Znf_GATA"/>
</dbReference>
<keyword evidence="6" id="KW-1185">Reference proteome</keyword>
<dbReference type="SUPFAM" id="SSF57716">
    <property type="entry name" value="Glucocorticoid receptor-like (DNA-binding domain)"/>
    <property type="match status" value="1"/>
</dbReference>
<keyword evidence="1" id="KW-0805">Transcription regulation</keyword>
<reference evidence="5 6" key="1">
    <citation type="journal article" date="2021" name="Commun. Biol.">
        <title>The genome of Shorea leprosula (Dipterocarpaceae) highlights the ecological relevance of drought in aseasonal tropical rainforests.</title>
        <authorList>
            <person name="Ng K.K.S."/>
            <person name="Kobayashi M.J."/>
            <person name="Fawcett J.A."/>
            <person name="Hatakeyama M."/>
            <person name="Paape T."/>
            <person name="Ng C.H."/>
            <person name="Ang C.C."/>
            <person name="Tnah L.H."/>
            <person name="Lee C.T."/>
            <person name="Nishiyama T."/>
            <person name="Sese J."/>
            <person name="O'Brien M.J."/>
            <person name="Copetti D."/>
            <person name="Mohd Noor M.I."/>
            <person name="Ong R.C."/>
            <person name="Putra M."/>
            <person name="Sireger I.Z."/>
            <person name="Indrioko S."/>
            <person name="Kosugi Y."/>
            <person name="Izuno A."/>
            <person name="Isagi Y."/>
            <person name="Lee S.L."/>
            <person name="Shimizu K.K."/>
        </authorList>
    </citation>
    <scope>NUCLEOTIDE SEQUENCE [LARGE SCALE GENOMIC DNA]</scope>
    <source>
        <strain evidence="5">214</strain>
    </source>
</reference>
<evidence type="ECO:0000256" key="1">
    <source>
        <dbReference type="ARBA" id="ARBA00023015"/>
    </source>
</evidence>
<sequence length="60" mass="6828">MMRRGPAGPRTLCNACGLTWANKVRATRSGKLSTYFYNPQLKFSGRTRFTQQNQESLTQT</sequence>
<evidence type="ECO:0000256" key="3">
    <source>
        <dbReference type="ARBA" id="ARBA00023163"/>
    </source>
</evidence>
<keyword evidence="2" id="KW-0238">DNA-binding</keyword>
<dbReference type="PANTHER" id="PTHR46125">
    <property type="entry name" value="GATA TRANSCRIPTION FACTOR 28"/>
    <property type="match status" value="1"/>
</dbReference>
<evidence type="ECO:0000259" key="4">
    <source>
        <dbReference type="Pfam" id="PF00320"/>
    </source>
</evidence>
<organism evidence="5 6">
    <name type="scientific">Rubroshorea leprosula</name>
    <dbReference type="NCBI Taxonomy" id="152421"/>
    <lineage>
        <taxon>Eukaryota</taxon>
        <taxon>Viridiplantae</taxon>
        <taxon>Streptophyta</taxon>
        <taxon>Embryophyta</taxon>
        <taxon>Tracheophyta</taxon>
        <taxon>Spermatophyta</taxon>
        <taxon>Magnoliopsida</taxon>
        <taxon>eudicotyledons</taxon>
        <taxon>Gunneridae</taxon>
        <taxon>Pentapetalae</taxon>
        <taxon>rosids</taxon>
        <taxon>malvids</taxon>
        <taxon>Malvales</taxon>
        <taxon>Dipterocarpaceae</taxon>
        <taxon>Rubroshorea</taxon>
    </lineage>
</organism>
<dbReference type="GO" id="GO:0006355">
    <property type="term" value="P:regulation of DNA-templated transcription"/>
    <property type="evidence" value="ECO:0007669"/>
    <property type="project" value="InterPro"/>
</dbReference>
<comment type="caution">
    <text evidence="5">The sequence shown here is derived from an EMBL/GenBank/DDBJ whole genome shotgun (WGS) entry which is preliminary data.</text>
</comment>
<evidence type="ECO:0000313" key="5">
    <source>
        <dbReference type="EMBL" id="GKU97903.1"/>
    </source>
</evidence>
<evidence type="ECO:0000256" key="2">
    <source>
        <dbReference type="ARBA" id="ARBA00023125"/>
    </source>
</evidence>
<feature type="domain" description="GATA-type" evidence="4">
    <location>
        <begin position="1"/>
        <end position="23"/>
    </location>
</feature>
<dbReference type="InterPro" id="IPR013088">
    <property type="entry name" value="Znf_NHR/GATA"/>
</dbReference>
<gene>
    <name evidence="5" type="ORF">SLEP1_g10980</name>
</gene>
<dbReference type="Proteomes" id="UP001054252">
    <property type="component" value="Unassembled WGS sequence"/>
</dbReference>
<evidence type="ECO:0000313" key="6">
    <source>
        <dbReference type="Proteomes" id="UP001054252"/>
    </source>
</evidence>
<protein>
    <recommendedName>
        <fullName evidence="4">GATA-type domain-containing protein</fullName>
    </recommendedName>
</protein>
<name>A0AAV5IJ36_9ROSI</name>
<dbReference type="PANTHER" id="PTHR46125:SF15">
    <property type="entry name" value="GATA TRANSCRIPTION FACTOR 19-LIKE ISOFORM X1"/>
    <property type="match status" value="1"/>
</dbReference>